<dbReference type="GO" id="GO:0005524">
    <property type="term" value="F:ATP binding"/>
    <property type="evidence" value="ECO:0007669"/>
    <property type="project" value="UniProtKB-KW"/>
</dbReference>
<dbReference type="FunFam" id="1.10.8.60:FF:000002">
    <property type="entry name" value="ATP-dependent Clp protease ATP-binding subunit ClpX"/>
    <property type="match status" value="1"/>
</dbReference>
<proteinExistence type="predicted"/>
<dbReference type="PANTHER" id="PTHR48102">
    <property type="entry name" value="ATP-DEPENDENT CLP PROTEASE ATP-BINDING SUBUNIT CLPX-LIKE, MITOCHONDRIAL-RELATED"/>
    <property type="match status" value="1"/>
</dbReference>
<evidence type="ECO:0000313" key="8">
    <source>
        <dbReference type="Proteomes" id="UP000254051"/>
    </source>
</evidence>
<accession>A0A316A1M8</accession>
<organism evidence="7 8">
    <name type="scientific">Faecalicatena contorta</name>
    <dbReference type="NCBI Taxonomy" id="39482"/>
    <lineage>
        <taxon>Bacteria</taxon>
        <taxon>Bacillati</taxon>
        <taxon>Bacillota</taxon>
        <taxon>Clostridia</taxon>
        <taxon>Lachnospirales</taxon>
        <taxon>Lachnospiraceae</taxon>
        <taxon>Faecalicatena</taxon>
    </lineage>
</organism>
<dbReference type="InterPro" id="IPR019489">
    <property type="entry name" value="Clp_ATPase_C"/>
</dbReference>
<evidence type="ECO:0000259" key="6">
    <source>
        <dbReference type="SMART" id="SM01086"/>
    </source>
</evidence>
<keyword evidence="7" id="KW-0645">Protease</keyword>
<dbReference type="InterPro" id="IPR027417">
    <property type="entry name" value="P-loop_NTPase"/>
</dbReference>
<dbReference type="Pfam" id="PF07724">
    <property type="entry name" value="AAA_2"/>
    <property type="match status" value="1"/>
</dbReference>
<dbReference type="GO" id="GO:0051082">
    <property type="term" value="F:unfolded protein binding"/>
    <property type="evidence" value="ECO:0007669"/>
    <property type="project" value="InterPro"/>
</dbReference>
<evidence type="ECO:0000256" key="2">
    <source>
        <dbReference type="ARBA" id="ARBA00022833"/>
    </source>
</evidence>
<keyword evidence="4" id="KW-0143">Chaperone</keyword>
<dbReference type="PANTHER" id="PTHR48102:SF7">
    <property type="entry name" value="ATP-DEPENDENT CLP PROTEASE ATP-BINDING SUBUNIT CLPX-LIKE, MITOCHONDRIAL"/>
    <property type="match status" value="1"/>
</dbReference>
<dbReference type="Proteomes" id="UP000254051">
    <property type="component" value="Unassembled WGS sequence"/>
</dbReference>
<dbReference type="InterPro" id="IPR003593">
    <property type="entry name" value="AAA+_ATPase"/>
</dbReference>
<dbReference type="SMART" id="SM00382">
    <property type="entry name" value="AAA"/>
    <property type="match status" value="1"/>
</dbReference>
<dbReference type="InterPro" id="IPR004487">
    <property type="entry name" value="Clp_protease_ATP-bd_su_ClpX"/>
</dbReference>
<keyword evidence="7" id="KW-0378">Hydrolase</keyword>
<dbReference type="InterPro" id="IPR003959">
    <property type="entry name" value="ATPase_AAA_core"/>
</dbReference>
<dbReference type="Pfam" id="PF10431">
    <property type="entry name" value="ClpB_D2-small"/>
    <property type="match status" value="1"/>
</dbReference>
<dbReference type="SUPFAM" id="SSF52540">
    <property type="entry name" value="P-loop containing nucleoside triphosphate hydrolases"/>
    <property type="match status" value="1"/>
</dbReference>
<dbReference type="Gene3D" id="1.10.8.60">
    <property type="match status" value="1"/>
</dbReference>
<dbReference type="GO" id="GO:0051603">
    <property type="term" value="P:proteolysis involved in protein catabolic process"/>
    <property type="evidence" value="ECO:0007669"/>
    <property type="project" value="TreeGrafter"/>
</dbReference>
<dbReference type="GO" id="GO:0140662">
    <property type="term" value="F:ATP-dependent protein folding chaperone"/>
    <property type="evidence" value="ECO:0007669"/>
    <property type="project" value="InterPro"/>
</dbReference>
<dbReference type="Gene3D" id="3.40.50.300">
    <property type="entry name" value="P-loop containing nucleotide triphosphate hydrolases"/>
    <property type="match status" value="1"/>
</dbReference>
<reference evidence="8" key="1">
    <citation type="submission" date="2017-07" db="EMBL/GenBank/DDBJ databases">
        <authorList>
            <person name="Varghese N."/>
            <person name="Submissions S."/>
        </authorList>
    </citation>
    <scope>NUCLEOTIDE SEQUENCE [LARGE SCALE GENOMIC DNA]</scope>
    <source>
        <strain evidence="8">NLAE-zl-C134</strain>
    </source>
</reference>
<dbReference type="NCBIfam" id="TIGR00382">
    <property type="entry name" value="clpX"/>
    <property type="match status" value="1"/>
</dbReference>
<keyword evidence="2" id="KW-0862">Zinc</keyword>
<evidence type="ECO:0000313" key="7">
    <source>
        <dbReference type="EMBL" id="SUQ13101.1"/>
    </source>
</evidence>
<keyword evidence="3 7" id="KW-0067">ATP-binding</keyword>
<dbReference type="GO" id="GO:0008233">
    <property type="term" value="F:peptidase activity"/>
    <property type="evidence" value="ECO:0007669"/>
    <property type="project" value="UniProtKB-KW"/>
</dbReference>
<evidence type="ECO:0000256" key="1">
    <source>
        <dbReference type="ARBA" id="ARBA00022741"/>
    </source>
</evidence>
<gene>
    <name evidence="7" type="ORF">SAMN05216529_102319</name>
</gene>
<dbReference type="CDD" id="cd19497">
    <property type="entry name" value="RecA-like_ClpX"/>
    <property type="match status" value="1"/>
</dbReference>
<protein>
    <submittedName>
        <fullName evidence="7">ATP-dependent Clp protease ATP-binding subunit ClpX</fullName>
    </submittedName>
</protein>
<dbReference type="GO" id="GO:0016887">
    <property type="term" value="F:ATP hydrolysis activity"/>
    <property type="evidence" value="ECO:0007669"/>
    <property type="project" value="InterPro"/>
</dbReference>
<feature type="domain" description="Clp ATPase C-terminal" evidence="6">
    <location>
        <begin position="388"/>
        <end position="483"/>
    </location>
</feature>
<dbReference type="EMBL" id="UHJJ01000002">
    <property type="protein sequence ID" value="SUQ13101.1"/>
    <property type="molecule type" value="Genomic_DNA"/>
</dbReference>
<dbReference type="OrthoDB" id="9804062at2"/>
<feature type="domain" description="AAA+ ATPase" evidence="5">
    <location>
        <begin position="186"/>
        <end position="346"/>
    </location>
</feature>
<dbReference type="RefSeq" id="WP_109709096.1">
    <property type="nucleotide sequence ID" value="NZ_QGDS01000002.1"/>
</dbReference>
<name>A0A316A1M8_9FIRM</name>
<keyword evidence="1" id="KW-0547">Nucleotide-binding</keyword>
<dbReference type="GO" id="GO:0051301">
    <property type="term" value="P:cell division"/>
    <property type="evidence" value="ECO:0007669"/>
    <property type="project" value="TreeGrafter"/>
</dbReference>
<keyword evidence="8" id="KW-1185">Reference proteome</keyword>
<evidence type="ECO:0000256" key="4">
    <source>
        <dbReference type="ARBA" id="ARBA00023186"/>
    </source>
</evidence>
<dbReference type="GO" id="GO:0009376">
    <property type="term" value="C:HslUV protease complex"/>
    <property type="evidence" value="ECO:0007669"/>
    <property type="project" value="TreeGrafter"/>
</dbReference>
<dbReference type="AlphaFoldDB" id="A0A316A1M8"/>
<evidence type="ECO:0000256" key="3">
    <source>
        <dbReference type="ARBA" id="ARBA00022840"/>
    </source>
</evidence>
<dbReference type="InterPro" id="IPR050052">
    <property type="entry name" value="ATP-dep_Clp_protease_ClpX"/>
</dbReference>
<evidence type="ECO:0000259" key="5">
    <source>
        <dbReference type="SMART" id="SM00382"/>
    </source>
</evidence>
<dbReference type="NCBIfam" id="NF003745">
    <property type="entry name" value="PRK05342.1"/>
    <property type="match status" value="1"/>
</dbReference>
<dbReference type="SMART" id="SM01086">
    <property type="entry name" value="ClpB_D2-small"/>
    <property type="match status" value="1"/>
</dbReference>
<sequence length="493" mass="55085">MSDKDFIIIEEAENKEEKKDIIGDLVEEDDYTNKKKAEVTAHSDDEEDGYEKYCLICHRPESSAGKMVDLPNHITVCSDCMQKSFDAMTNGSVDYSKLMNMPGVQFLNLSDLENSVPKSQKIKKKKEKPKSFRTLDIKEIPAPHKIKAQLDEYVVGQEYAKKAMSVAVYNHYKRVATDTMDDIEIEKSNMLMIGPTGSGKTYLVKTLAKLLDVPLAITDATSLTEAGYIGDDIESVVSKLLAAADNDVERAQQGIIFIDEIDKIAKKKNSTQRDVSGESVQQGMLKLLEGSEVEVPVGANSKNAMVPLTTVNTKNILFICGGAFPDLEEVIRERLSRKTTMGFNAELKDKYQKDKEILSKVTVEDLRTFGMIPEFIGRLPIIFTLKGLNKEMLIQILKEPRNAILKQYKKLLALDEVNLEFDDGALGAIAEKAMKKDTGARALRAIIEEFMLDIMYEIPKDDSIGQVTITREYIEGTGGPVIQLRGQEIPLLH</sequence>